<organism evidence="1 2">
    <name type="scientific">Rahnella laticis</name>
    <dbReference type="NCBI Taxonomy" id="2787622"/>
    <lineage>
        <taxon>Bacteria</taxon>
        <taxon>Pseudomonadati</taxon>
        <taxon>Pseudomonadota</taxon>
        <taxon>Gammaproteobacteria</taxon>
        <taxon>Enterobacterales</taxon>
        <taxon>Yersiniaceae</taxon>
        <taxon>Rahnella</taxon>
    </lineage>
</organism>
<dbReference type="EMBL" id="JADOBI010000002">
    <property type="protein sequence ID" value="MBF7978743.1"/>
    <property type="molecule type" value="Genomic_DNA"/>
</dbReference>
<gene>
    <name evidence="1" type="ORF">IV433_04885</name>
</gene>
<dbReference type="Gene3D" id="1.25.10.10">
    <property type="entry name" value="Leucine-rich Repeat Variant"/>
    <property type="match status" value="2"/>
</dbReference>
<sequence length="403" mass="45948">MATEYYLLRQLEMMMADPENWDYSYSNETDPRKRLECLTRHYNGHIRQRAVLSLGLMKEGEALPSIIKRVNDWVSQVRDAARQSIRQFMTPESAGWLVECLPDFYALLNTRRDNHALLVDEIVSFLARPEHCAALMTGLASPQKDVARHALALLLEHHLLAVDVIFESTRRHKNAAVRLAAARALLAQPELVTQERLLTLLKDRYAPVKQAALTHVTDKARDVPVSLLLELLCDRNEVVRKRAAKLLIARGQPVLAHYLSIFSDENQKLPRRRIALSGLDEQKYENVLALAADCLKSSNKALCKTALQITVHRLQENAREVLLEAMAHPAYPVAIFAFRNFVKLKLYIRLSDIQQNQLVAPSVKHQRLYFSLAARLNRSDRLQFLLMNADNADAALLRQMLAQ</sequence>
<dbReference type="InterPro" id="IPR016024">
    <property type="entry name" value="ARM-type_fold"/>
</dbReference>
<keyword evidence="2" id="KW-1185">Reference proteome</keyword>
<comment type="caution">
    <text evidence="1">The sequence shown here is derived from an EMBL/GenBank/DDBJ whole genome shotgun (WGS) entry which is preliminary data.</text>
</comment>
<proteinExistence type="predicted"/>
<dbReference type="RefSeq" id="WP_195813258.1">
    <property type="nucleotide sequence ID" value="NZ_JADOBI010000002.1"/>
</dbReference>
<reference evidence="1 2" key="1">
    <citation type="submission" date="2020-11" db="EMBL/GenBank/DDBJ databases">
        <title>Taxonomic investigation of Rahnella strains.</title>
        <authorList>
            <person name="Lee S.D."/>
        </authorList>
    </citation>
    <scope>NUCLEOTIDE SEQUENCE [LARGE SCALE GENOMIC DNA]</scope>
    <source>
        <strain evidence="1 2">SAP-17</strain>
    </source>
</reference>
<dbReference type="Proteomes" id="UP000636811">
    <property type="component" value="Unassembled WGS sequence"/>
</dbReference>
<dbReference type="SUPFAM" id="SSF48371">
    <property type="entry name" value="ARM repeat"/>
    <property type="match status" value="1"/>
</dbReference>
<name>A0ABS0E0W2_9GAMM</name>
<evidence type="ECO:0000313" key="1">
    <source>
        <dbReference type="EMBL" id="MBF7978743.1"/>
    </source>
</evidence>
<evidence type="ECO:0000313" key="2">
    <source>
        <dbReference type="Proteomes" id="UP000636811"/>
    </source>
</evidence>
<accession>A0ABS0E0W2</accession>
<dbReference type="InterPro" id="IPR011989">
    <property type="entry name" value="ARM-like"/>
</dbReference>
<protein>
    <submittedName>
        <fullName evidence="1">HEAT repeat domain-containing protein</fullName>
    </submittedName>
</protein>